<proteinExistence type="predicted"/>
<name>A0A7J7NY80_9MAGN</name>
<feature type="region of interest" description="Disordered" evidence="1">
    <location>
        <begin position="1"/>
        <end position="69"/>
    </location>
</feature>
<keyword evidence="2" id="KW-0812">Transmembrane</keyword>
<accession>A0A7J7NY80</accession>
<dbReference type="EMBL" id="JACGCM010000445">
    <property type="protein sequence ID" value="KAF6172033.1"/>
    <property type="molecule type" value="Genomic_DNA"/>
</dbReference>
<evidence type="ECO:0000313" key="3">
    <source>
        <dbReference type="EMBL" id="KAF6172033.1"/>
    </source>
</evidence>
<sequence length="106" mass="11840">MQRHDKRTCLMVLAQMASDTAEDGDSEDGTNEDSEGHDEEKSEDSEEDRSEDREEEDSEGKDDLSASGGAEYDLSHVLAKKATDVDNPFILFFLLLYLGPALFEFT</sequence>
<evidence type="ECO:0000256" key="1">
    <source>
        <dbReference type="SAM" id="MobiDB-lite"/>
    </source>
</evidence>
<reference evidence="3 4" key="1">
    <citation type="journal article" date="2020" name="IScience">
        <title>Genome Sequencing of the Endangered Kingdonia uniflora (Circaeasteraceae, Ranunculales) Reveals Potential Mechanisms of Evolutionary Specialization.</title>
        <authorList>
            <person name="Sun Y."/>
            <person name="Deng T."/>
            <person name="Zhang A."/>
            <person name="Moore M.J."/>
            <person name="Landis J.B."/>
            <person name="Lin N."/>
            <person name="Zhang H."/>
            <person name="Zhang X."/>
            <person name="Huang J."/>
            <person name="Zhang X."/>
            <person name="Sun H."/>
            <person name="Wang H."/>
        </authorList>
    </citation>
    <scope>NUCLEOTIDE SEQUENCE [LARGE SCALE GENOMIC DNA]</scope>
    <source>
        <strain evidence="3">TB1705</strain>
        <tissue evidence="3">Leaf</tissue>
    </source>
</reference>
<dbReference type="AlphaFoldDB" id="A0A7J7NY80"/>
<evidence type="ECO:0000313" key="4">
    <source>
        <dbReference type="Proteomes" id="UP000541444"/>
    </source>
</evidence>
<feature type="transmembrane region" description="Helical" evidence="2">
    <location>
        <begin position="85"/>
        <end position="103"/>
    </location>
</feature>
<organism evidence="3 4">
    <name type="scientific">Kingdonia uniflora</name>
    <dbReference type="NCBI Taxonomy" id="39325"/>
    <lineage>
        <taxon>Eukaryota</taxon>
        <taxon>Viridiplantae</taxon>
        <taxon>Streptophyta</taxon>
        <taxon>Embryophyta</taxon>
        <taxon>Tracheophyta</taxon>
        <taxon>Spermatophyta</taxon>
        <taxon>Magnoliopsida</taxon>
        <taxon>Ranunculales</taxon>
        <taxon>Circaeasteraceae</taxon>
        <taxon>Kingdonia</taxon>
    </lineage>
</organism>
<dbReference type="Proteomes" id="UP000541444">
    <property type="component" value="Unassembled WGS sequence"/>
</dbReference>
<feature type="compositionally biased region" description="Acidic residues" evidence="1">
    <location>
        <begin position="20"/>
        <end position="60"/>
    </location>
</feature>
<keyword evidence="2" id="KW-0472">Membrane</keyword>
<evidence type="ECO:0000256" key="2">
    <source>
        <dbReference type="SAM" id="Phobius"/>
    </source>
</evidence>
<protein>
    <submittedName>
        <fullName evidence="3">Uncharacterized protein</fullName>
    </submittedName>
</protein>
<keyword evidence="4" id="KW-1185">Reference proteome</keyword>
<keyword evidence="2" id="KW-1133">Transmembrane helix</keyword>
<comment type="caution">
    <text evidence="3">The sequence shown here is derived from an EMBL/GenBank/DDBJ whole genome shotgun (WGS) entry which is preliminary data.</text>
</comment>
<gene>
    <name evidence="3" type="ORF">GIB67_029451</name>
</gene>